<dbReference type="Proteomes" id="UP000463951">
    <property type="component" value="Chromosome"/>
</dbReference>
<evidence type="ECO:0000313" key="9">
    <source>
        <dbReference type="EMBL" id="BBJ45788.1"/>
    </source>
</evidence>
<evidence type="ECO:0000256" key="4">
    <source>
        <dbReference type="ARBA" id="ARBA00022989"/>
    </source>
</evidence>
<keyword evidence="4 6" id="KW-1133">Transmembrane helix</keyword>
<keyword evidence="2" id="KW-1003">Cell membrane</keyword>
<keyword evidence="5 6" id="KW-0472">Membrane</keyword>
<gene>
    <name evidence="9" type="ORF">SSPO_085060</name>
</gene>
<proteinExistence type="predicted"/>
<feature type="domain" description="Cardiolipin synthase N-terminal" evidence="8">
    <location>
        <begin position="38"/>
        <end position="84"/>
    </location>
</feature>
<feature type="transmembrane region" description="Helical" evidence="6">
    <location>
        <begin position="63"/>
        <end position="83"/>
    </location>
</feature>
<evidence type="ECO:0000259" key="8">
    <source>
        <dbReference type="Pfam" id="PF13396"/>
    </source>
</evidence>
<organism evidence="9 10">
    <name type="scientific">Streptomyces antimycoticus</name>
    <dbReference type="NCBI Taxonomy" id="68175"/>
    <lineage>
        <taxon>Bacteria</taxon>
        <taxon>Bacillati</taxon>
        <taxon>Actinomycetota</taxon>
        <taxon>Actinomycetes</taxon>
        <taxon>Kitasatosporales</taxon>
        <taxon>Streptomycetaceae</taxon>
        <taxon>Streptomyces</taxon>
        <taxon>Streptomyces violaceusniger group</taxon>
    </lineage>
</organism>
<comment type="subcellular location">
    <subcellularLocation>
        <location evidence="1">Cell membrane</location>
        <topology evidence="1">Multi-pass membrane protein</topology>
    </subcellularLocation>
</comment>
<evidence type="ECO:0000256" key="1">
    <source>
        <dbReference type="ARBA" id="ARBA00004651"/>
    </source>
</evidence>
<dbReference type="Pfam" id="PF13396">
    <property type="entry name" value="PLDc_N"/>
    <property type="match status" value="1"/>
</dbReference>
<dbReference type="GO" id="GO:0005886">
    <property type="term" value="C:plasma membrane"/>
    <property type="evidence" value="ECO:0007669"/>
    <property type="project" value="UniProtKB-SubCell"/>
</dbReference>
<evidence type="ECO:0000256" key="3">
    <source>
        <dbReference type="ARBA" id="ARBA00022692"/>
    </source>
</evidence>
<evidence type="ECO:0000313" key="10">
    <source>
        <dbReference type="Proteomes" id="UP000463951"/>
    </source>
</evidence>
<evidence type="ECO:0000256" key="2">
    <source>
        <dbReference type="ARBA" id="ARBA00022475"/>
    </source>
</evidence>
<sequence>MGPGGVLTPASGVADGRLTMDYPLLNVFLTTMWVFLWILWLALLFRVFTDLFRDDSLSGWAKAGWTVFALLLPFLGVFVYLVARGRGMGMREMKRAEQAEKDFREFMRTTATTGRAEELEHLVELKNHGDLTPEEYERAKAKVLAA</sequence>
<accession>A0A499V0C0</accession>
<dbReference type="Pfam" id="PF09851">
    <property type="entry name" value="SHOCT"/>
    <property type="match status" value="1"/>
</dbReference>
<reference evidence="9 10" key="1">
    <citation type="journal article" date="2020" name="Int. J. Syst. Evol. Microbiol.">
        <title>Reclassification of Streptomyces castelarensis and Streptomyces sporoclivatus as later heterotypic synonyms of Streptomyces antimycoticus.</title>
        <authorList>
            <person name="Komaki H."/>
            <person name="Tamura T."/>
        </authorList>
    </citation>
    <scope>NUCLEOTIDE SEQUENCE [LARGE SCALE GENOMIC DNA]</scope>
    <source>
        <strain evidence="9 10">NBRC 100767</strain>
    </source>
</reference>
<evidence type="ECO:0000259" key="7">
    <source>
        <dbReference type="Pfam" id="PF09851"/>
    </source>
</evidence>
<dbReference type="AlphaFoldDB" id="A0A499V0C0"/>
<evidence type="ECO:0000256" key="5">
    <source>
        <dbReference type="ARBA" id="ARBA00023136"/>
    </source>
</evidence>
<dbReference type="EMBL" id="AP019620">
    <property type="protein sequence ID" value="BBJ45788.1"/>
    <property type="molecule type" value="Genomic_DNA"/>
</dbReference>
<feature type="domain" description="SHOCT" evidence="7">
    <location>
        <begin position="117"/>
        <end position="144"/>
    </location>
</feature>
<name>A0A499V0C0_9ACTN</name>
<dbReference type="InterPro" id="IPR018649">
    <property type="entry name" value="SHOCT"/>
</dbReference>
<evidence type="ECO:0000256" key="6">
    <source>
        <dbReference type="SAM" id="Phobius"/>
    </source>
</evidence>
<dbReference type="InterPro" id="IPR027379">
    <property type="entry name" value="CLS_N"/>
</dbReference>
<feature type="transmembrane region" description="Helical" evidence="6">
    <location>
        <begin position="24"/>
        <end position="43"/>
    </location>
</feature>
<keyword evidence="3 6" id="KW-0812">Transmembrane</keyword>
<protein>
    <submittedName>
        <fullName evidence="9">Membrane protein</fullName>
    </submittedName>
</protein>